<comment type="caution">
    <text evidence="2">The sequence shown here is derived from an EMBL/GenBank/DDBJ whole genome shotgun (WGS) entry which is preliminary data.</text>
</comment>
<dbReference type="AlphaFoldDB" id="A0AAD9INM2"/>
<dbReference type="Proteomes" id="UP001255856">
    <property type="component" value="Unassembled WGS sequence"/>
</dbReference>
<keyword evidence="3" id="KW-1185">Reference proteome</keyword>
<feature type="compositionally biased region" description="Polar residues" evidence="1">
    <location>
        <begin position="300"/>
        <end position="317"/>
    </location>
</feature>
<evidence type="ECO:0000313" key="3">
    <source>
        <dbReference type="Proteomes" id="UP001255856"/>
    </source>
</evidence>
<sequence length="390" mass="40948">MATPEDLLPQADERGPSRAGPAMPKHDSAVLQSRPGIEQRPRVAIVPPQARLQQPEAARASPKRQRTDGDAGPKPDRLVVDGQRGVHSPAAVPGTSLPGVAGSSKRALSGEARPQRARRARSAGLAPHKATSPQPELSPEDETDVRLGPDCQAEVPDASAVQPRPAQLSADERRWISGRIHVPPSRPQTAASPFPYGGPAPETAEARRRWIEEARRALHRRLDPGAQPATGSGQAAPRSVSYLGLDRLGSALCALYSPAEEAAIAEAMGRHGRDFGTIVRRCLGHRTVPGSGRLYAFVHSNSGRRSPKDQQSGSNLSVHVAPRAQGPPVTISPERAPSVTLAVSTPVTLAISEPLSPARPPSHPGSLGYRLVSPLAAAAAAPVPLLAQPS</sequence>
<evidence type="ECO:0000313" key="2">
    <source>
        <dbReference type="EMBL" id="KAK2079807.1"/>
    </source>
</evidence>
<feature type="region of interest" description="Disordered" evidence="1">
    <location>
        <begin position="300"/>
        <end position="334"/>
    </location>
</feature>
<dbReference type="EMBL" id="JASFZW010000002">
    <property type="protein sequence ID" value="KAK2079807.1"/>
    <property type="molecule type" value="Genomic_DNA"/>
</dbReference>
<gene>
    <name evidence="2" type="ORF">QBZ16_002202</name>
</gene>
<proteinExistence type="predicted"/>
<organism evidence="2 3">
    <name type="scientific">Prototheca wickerhamii</name>
    <dbReference type="NCBI Taxonomy" id="3111"/>
    <lineage>
        <taxon>Eukaryota</taxon>
        <taxon>Viridiplantae</taxon>
        <taxon>Chlorophyta</taxon>
        <taxon>core chlorophytes</taxon>
        <taxon>Trebouxiophyceae</taxon>
        <taxon>Chlorellales</taxon>
        <taxon>Chlorellaceae</taxon>
        <taxon>Prototheca</taxon>
    </lineage>
</organism>
<protein>
    <submittedName>
        <fullName evidence="2">Uncharacterized protein</fullName>
    </submittedName>
</protein>
<reference evidence="2" key="1">
    <citation type="submission" date="2021-01" db="EMBL/GenBank/DDBJ databases">
        <authorList>
            <person name="Eckstrom K.M.E."/>
        </authorList>
    </citation>
    <scope>NUCLEOTIDE SEQUENCE</scope>
    <source>
        <strain evidence="2">UVCC 0001</strain>
    </source>
</reference>
<name>A0AAD9INM2_PROWI</name>
<feature type="compositionally biased region" description="Basic and acidic residues" evidence="1">
    <location>
        <begin position="65"/>
        <end position="79"/>
    </location>
</feature>
<evidence type="ECO:0000256" key="1">
    <source>
        <dbReference type="SAM" id="MobiDB-lite"/>
    </source>
</evidence>
<accession>A0AAD9INM2</accession>
<feature type="region of interest" description="Disordered" evidence="1">
    <location>
        <begin position="1"/>
        <end position="205"/>
    </location>
</feature>